<dbReference type="RefSeq" id="WP_184700906.1">
    <property type="nucleotide sequence ID" value="NZ_BAABEG010000002.1"/>
</dbReference>
<accession>A0A7X0FB81</accession>
<keyword evidence="4" id="KW-0067">ATP-binding</keyword>
<gene>
    <name evidence="6" type="ORF">GGR00_004297</name>
</gene>
<dbReference type="PROSITE" id="PS50893">
    <property type="entry name" value="ABC_TRANSPORTER_2"/>
    <property type="match status" value="1"/>
</dbReference>
<dbReference type="SMART" id="SM00382">
    <property type="entry name" value="AAA"/>
    <property type="match status" value="1"/>
</dbReference>
<dbReference type="GO" id="GO:0005886">
    <property type="term" value="C:plasma membrane"/>
    <property type="evidence" value="ECO:0007669"/>
    <property type="project" value="TreeGrafter"/>
</dbReference>
<reference evidence="6 7" key="1">
    <citation type="submission" date="2020-08" db="EMBL/GenBank/DDBJ databases">
        <title>Genomic Encyclopedia of Type Strains, Phase IV (KMG-IV): sequencing the most valuable type-strain genomes for metagenomic binning, comparative biology and taxonomic classification.</title>
        <authorList>
            <person name="Goeker M."/>
        </authorList>
    </citation>
    <scope>NUCLEOTIDE SEQUENCE [LARGE SCALE GENOMIC DNA]</scope>
    <source>
        <strain evidence="6 7">DSM 7051</strain>
    </source>
</reference>
<evidence type="ECO:0000313" key="7">
    <source>
        <dbReference type="Proteomes" id="UP000536262"/>
    </source>
</evidence>
<dbReference type="Gene3D" id="3.40.50.300">
    <property type="entry name" value="P-loop containing nucleotide triphosphate hydrolases"/>
    <property type="match status" value="1"/>
</dbReference>
<evidence type="ECO:0000256" key="4">
    <source>
        <dbReference type="ARBA" id="ARBA00022840"/>
    </source>
</evidence>
<name>A0A7X0FB81_9HYPH</name>
<dbReference type="InterPro" id="IPR017871">
    <property type="entry name" value="ABC_transporter-like_CS"/>
</dbReference>
<evidence type="ECO:0000256" key="1">
    <source>
        <dbReference type="ARBA" id="ARBA00005417"/>
    </source>
</evidence>
<dbReference type="InterPro" id="IPR003593">
    <property type="entry name" value="AAA+_ATPase"/>
</dbReference>
<dbReference type="PANTHER" id="PTHR45772:SF9">
    <property type="entry name" value="CONSERVED COMPONENT OF ABC TRANSPORTER FOR NATURAL AMINO ACIDS"/>
    <property type="match status" value="1"/>
</dbReference>
<dbReference type="PROSITE" id="PS00211">
    <property type="entry name" value="ABC_TRANSPORTER_1"/>
    <property type="match status" value="1"/>
</dbReference>
<dbReference type="PANTHER" id="PTHR45772">
    <property type="entry name" value="CONSERVED COMPONENT OF ABC TRANSPORTER FOR NATURAL AMINO ACIDS-RELATED"/>
    <property type="match status" value="1"/>
</dbReference>
<feature type="domain" description="ABC transporter" evidence="5">
    <location>
        <begin position="16"/>
        <end position="246"/>
    </location>
</feature>
<evidence type="ECO:0000259" key="5">
    <source>
        <dbReference type="PROSITE" id="PS50893"/>
    </source>
</evidence>
<organism evidence="6 7">
    <name type="scientific">Aminobacter aganoensis</name>
    <dbReference type="NCBI Taxonomy" id="83264"/>
    <lineage>
        <taxon>Bacteria</taxon>
        <taxon>Pseudomonadati</taxon>
        <taxon>Pseudomonadota</taxon>
        <taxon>Alphaproteobacteria</taxon>
        <taxon>Hyphomicrobiales</taxon>
        <taxon>Phyllobacteriaceae</taxon>
        <taxon>Aminobacter</taxon>
    </lineage>
</organism>
<keyword evidence="3" id="KW-0547">Nucleotide-binding</keyword>
<protein>
    <submittedName>
        <fullName evidence="6">ABC-type branched-subunit amino acid transport system ATPase component</fullName>
    </submittedName>
</protein>
<dbReference type="AlphaFoldDB" id="A0A7X0FB81"/>
<comment type="similarity">
    <text evidence="1">Belongs to the ABC transporter superfamily.</text>
</comment>
<evidence type="ECO:0000256" key="3">
    <source>
        <dbReference type="ARBA" id="ARBA00022741"/>
    </source>
</evidence>
<dbReference type="GO" id="GO:0016887">
    <property type="term" value="F:ATP hydrolysis activity"/>
    <property type="evidence" value="ECO:0007669"/>
    <property type="project" value="InterPro"/>
</dbReference>
<dbReference type="GO" id="GO:0005524">
    <property type="term" value="F:ATP binding"/>
    <property type="evidence" value="ECO:0007669"/>
    <property type="project" value="UniProtKB-KW"/>
</dbReference>
<evidence type="ECO:0000313" key="6">
    <source>
        <dbReference type="EMBL" id="MBB6356485.1"/>
    </source>
</evidence>
<dbReference type="EMBL" id="JACHOU010000014">
    <property type="protein sequence ID" value="MBB6356485.1"/>
    <property type="molecule type" value="Genomic_DNA"/>
</dbReference>
<dbReference type="Pfam" id="PF00005">
    <property type="entry name" value="ABC_tran"/>
    <property type="match status" value="1"/>
</dbReference>
<sequence length="246" mass="25960">MTQIQETPTVILPPVLSVTGVGKSFGGLHAVNDVGFEVGPGEVVGLIGPNGAGKTTMFNLVCGQLKPDRGSVLFDSVDVTALAPSAAKRRGIMRSYQDGGIFGKLTAAENVMVPMLARGLKPRQADELARKALGRLGLAPVVNDLAERLSGGQRKLIDFARCAVSEASLVLLDEPTNGVHPSIATTMAEVIRERQRNGVACVIISHDLPWIFSLCSRVVVMVAGEKMTEGLPEVVGADPRVHAAYL</sequence>
<dbReference type="SUPFAM" id="SSF52540">
    <property type="entry name" value="P-loop containing nucleoside triphosphate hydrolases"/>
    <property type="match status" value="1"/>
</dbReference>
<evidence type="ECO:0000256" key="2">
    <source>
        <dbReference type="ARBA" id="ARBA00022448"/>
    </source>
</evidence>
<keyword evidence="2" id="KW-0813">Transport</keyword>
<comment type="caution">
    <text evidence="6">The sequence shown here is derived from an EMBL/GenBank/DDBJ whole genome shotgun (WGS) entry which is preliminary data.</text>
</comment>
<dbReference type="InterPro" id="IPR027417">
    <property type="entry name" value="P-loop_NTPase"/>
</dbReference>
<dbReference type="InterPro" id="IPR003439">
    <property type="entry name" value="ABC_transporter-like_ATP-bd"/>
</dbReference>
<proteinExistence type="inferred from homology"/>
<dbReference type="InterPro" id="IPR051120">
    <property type="entry name" value="ABC_AA/LPS_Transport"/>
</dbReference>
<dbReference type="Proteomes" id="UP000536262">
    <property type="component" value="Unassembled WGS sequence"/>
</dbReference>
<keyword evidence="7" id="KW-1185">Reference proteome</keyword>